<evidence type="ECO:0000313" key="15">
    <source>
        <dbReference type="Proteomes" id="UP000441208"/>
    </source>
</evidence>
<evidence type="ECO:0000313" key="7">
    <source>
        <dbReference type="EMBL" id="KAE9208055.1"/>
    </source>
</evidence>
<evidence type="ECO:0000313" key="4">
    <source>
        <dbReference type="EMBL" id="KAE9094073.1"/>
    </source>
</evidence>
<evidence type="ECO:0000313" key="14">
    <source>
        <dbReference type="Proteomes" id="UP000440732"/>
    </source>
</evidence>
<dbReference type="EMBL" id="QXFW01001215">
    <property type="protein sequence ID" value="KAE8994487.1"/>
    <property type="molecule type" value="Genomic_DNA"/>
</dbReference>
<dbReference type="EMBL" id="QXGA01001199">
    <property type="protein sequence ID" value="KAE9125963.1"/>
    <property type="molecule type" value="Genomic_DNA"/>
</dbReference>
<keyword evidence="11" id="KW-1185">Reference proteome</keyword>
<evidence type="ECO:0000313" key="6">
    <source>
        <dbReference type="EMBL" id="KAE9193735.1"/>
    </source>
</evidence>
<dbReference type="Proteomes" id="UP000488956">
    <property type="component" value="Unassembled WGS sequence"/>
</dbReference>
<dbReference type="OrthoDB" id="102040at2759"/>
<evidence type="ECO:0000313" key="13">
    <source>
        <dbReference type="Proteomes" id="UP000440367"/>
    </source>
</evidence>
<dbReference type="Proteomes" id="UP000441208">
    <property type="component" value="Unassembled WGS sequence"/>
</dbReference>
<dbReference type="Proteomes" id="UP000437068">
    <property type="component" value="Unassembled WGS sequence"/>
</dbReference>
<dbReference type="Proteomes" id="UP000440367">
    <property type="component" value="Unassembled WGS sequence"/>
</dbReference>
<evidence type="ECO:0000313" key="17">
    <source>
        <dbReference type="Proteomes" id="UP000476176"/>
    </source>
</evidence>
<protein>
    <submittedName>
        <fullName evidence="8">Uncharacterized protein</fullName>
    </submittedName>
</protein>
<evidence type="ECO:0000313" key="11">
    <source>
        <dbReference type="Proteomes" id="UP000433483"/>
    </source>
</evidence>
<evidence type="ECO:0000313" key="16">
    <source>
        <dbReference type="Proteomes" id="UP000460718"/>
    </source>
</evidence>
<dbReference type="AlphaFoldDB" id="A0A6A3Y0Y0"/>
<evidence type="ECO:0000313" key="5">
    <source>
        <dbReference type="EMBL" id="KAE9125963.1"/>
    </source>
</evidence>
<dbReference type="EMBL" id="QXGE01001217">
    <property type="protein sequence ID" value="KAE9295917.1"/>
    <property type="molecule type" value="Genomic_DNA"/>
</dbReference>
<dbReference type="Proteomes" id="UP000440732">
    <property type="component" value="Unassembled WGS sequence"/>
</dbReference>
<dbReference type="EMBL" id="QXGF01001318">
    <property type="protein sequence ID" value="KAE8930878.1"/>
    <property type="molecule type" value="Genomic_DNA"/>
</dbReference>
<dbReference type="Proteomes" id="UP000429523">
    <property type="component" value="Unassembled WGS sequence"/>
</dbReference>
<dbReference type="Proteomes" id="UP000460718">
    <property type="component" value="Unassembled WGS sequence"/>
</dbReference>
<evidence type="ECO:0000313" key="10">
    <source>
        <dbReference type="Proteomes" id="UP000429523"/>
    </source>
</evidence>
<dbReference type="EMBL" id="QXGB01001272">
    <property type="protein sequence ID" value="KAE9193735.1"/>
    <property type="molecule type" value="Genomic_DNA"/>
</dbReference>
<evidence type="ECO:0000313" key="9">
    <source>
        <dbReference type="EMBL" id="KAE9295917.1"/>
    </source>
</evidence>
<accession>A0A6A3Y0Y0</accession>
<dbReference type="Proteomes" id="UP000476176">
    <property type="component" value="Unassembled WGS sequence"/>
</dbReference>
<evidence type="ECO:0000313" key="18">
    <source>
        <dbReference type="Proteomes" id="UP000488956"/>
    </source>
</evidence>
<evidence type="ECO:0000313" key="12">
    <source>
        <dbReference type="Proteomes" id="UP000437068"/>
    </source>
</evidence>
<comment type="caution">
    <text evidence="8">The sequence shown here is derived from an EMBL/GenBank/DDBJ whole genome shotgun (WGS) entry which is preliminary data.</text>
</comment>
<evidence type="ECO:0000313" key="8">
    <source>
        <dbReference type="EMBL" id="KAE9209233.1"/>
    </source>
</evidence>
<evidence type="ECO:0000313" key="3">
    <source>
        <dbReference type="EMBL" id="KAE9093799.1"/>
    </source>
</evidence>
<gene>
    <name evidence="9" type="ORF">PF001_g17109</name>
    <name evidence="8" type="ORF">PF002_g19171</name>
    <name evidence="7" type="ORF">PF004_g16869</name>
    <name evidence="6" type="ORF">PF005_g17967</name>
    <name evidence="5" type="ORF">PF006_g16842</name>
    <name evidence="3" type="ORF">PF007_g17998</name>
    <name evidence="1" type="ORF">PF009_g19051</name>
    <name evidence="4" type="ORF">PF010_g17245</name>
    <name evidence="2" type="ORF">PF011_g16720</name>
</gene>
<name>A0A6A3Y0Y0_9STRA</name>
<organism evidence="8 13">
    <name type="scientific">Phytophthora fragariae</name>
    <dbReference type="NCBI Taxonomy" id="53985"/>
    <lineage>
        <taxon>Eukaryota</taxon>
        <taxon>Sar</taxon>
        <taxon>Stramenopiles</taxon>
        <taxon>Oomycota</taxon>
        <taxon>Peronosporomycetes</taxon>
        <taxon>Peronosporales</taxon>
        <taxon>Peronosporaceae</taxon>
        <taxon>Phytophthora</taxon>
    </lineage>
</organism>
<evidence type="ECO:0000313" key="1">
    <source>
        <dbReference type="EMBL" id="KAE8930878.1"/>
    </source>
</evidence>
<dbReference type="EMBL" id="QXGC01001225">
    <property type="protein sequence ID" value="KAE9208055.1"/>
    <property type="molecule type" value="Genomic_DNA"/>
</dbReference>
<evidence type="ECO:0000313" key="2">
    <source>
        <dbReference type="EMBL" id="KAE8994487.1"/>
    </source>
</evidence>
<proteinExistence type="predicted"/>
<sequence length="211" mass="24093">MNDIELQSMTDFQEVTSADAAAVLLEKILESSLATFQSHEDTDESDSNDEEVLAAIVPPTKLYLQRQLVYSWKFVKKKEHNKIAMANSFVAGLKLVNILLEARIERTKTVTMTRRLISLDKNDKWYEADLHTIEREAEQQLALNHTTMNFVDAWVATWCHSKTKNGKFFLKPWASKIDDCIGALARVGTKLEQETTELKFCVLQKPSGVWI</sequence>
<dbReference type="Proteomes" id="UP000433483">
    <property type="component" value="Unassembled WGS sequence"/>
</dbReference>
<dbReference type="EMBL" id="QXGD01001308">
    <property type="protein sequence ID" value="KAE9209233.1"/>
    <property type="molecule type" value="Genomic_DNA"/>
</dbReference>
<dbReference type="EMBL" id="QXFZ01001259">
    <property type="protein sequence ID" value="KAE9093799.1"/>
    <property type="molecule type" value="Genomic_DNA"/>
</dbReference>
<dbReference type="EMBL" id="QXFX01001232">
    <property type="protein sequence ID" value="KAE9094073.1"/>
    <property type="molecule type" value="Genomic_DNA"/>
</dbReference>
<reference evidence="10 11" key="1">
    <citation type="submission" date="2018-08" db="EMBL/GenBank/DDBJ databases">
        <title>Genomic investigation of the strawberry pathogen Phytophthora fragariae indicates pathogenicity is determined by transcriptional variation in three key races.</title>
        <authorList>
            <person name="Adams T.M."/>
            <person name="Armitage A.D."/>
            <person name="Sobczyk M.K."/>
            <person name="Bates H.J."/>
            <person name="Dunwell J.M."/>
            <person name="Nellist C.F."/>
            <person name="Harrison R.J."/>
        </authorList>
    </citation>
    <scope>NUCLEOTIDE SEQUENCE [LARGE SCALE GENOMIC DNA]</scope>
    <source>
        <strain evidence="9 12">A4</strain>
        <strain evidence="8 13">BC-1</strain>
        <strain evidence="7 17">BC-23</strain>
        <strain evidence="6 11">NOV-27</strain>
        <strain evidence="5 14">NOV-5</strain>
        <strain evidence="3 15">NOV-71</strain>
        <strain evidence="1 10">NOV-9</strain>
        <strain evidence="4 18">ONT-3</strain>
        <strain evidence="2 16">SCRP245</strain>
    </source>
</reference>